<keyword evidence="2 3" id="KW-0732">Signal</keyword>
<dbReference type="EMBL" id="FQZR01000002">
    <property type="protein sequence ID" value="SHI46947.1"/>
    <property type="molecule type" value="Genomic_DNA"/>
</dbReference>
<organism evidence="5 6">
    <name type="scientific">Halodesulfovibrio aestuarii</name>
    <dbReference type="NCBI Taxonomy" id="126333"/>
    <lineage>
        <taxon>Bacteria</taxon>
        <taxon>Pseudomonadati</taxon>
        <taxon>Thermodesulfobacteriota</taxon>
        <taxon>Desulfovibrionia</taxon>
        <taxon>Desulfovibrionales</taxon>
        <taxon>Desulfovibrionaceae</taxon>
        <taxon>Halodesulfovibrio</taxon>
    </lineage>
</organism>
<dbReference type="PANTHER" id="PTHR30035">
    <property type="entry name" value="LIPOPROTEIN VACJ-RELATED"/>
    <property type="match status" value="1"/>
</dbReference>
<evidence type="ECO:0000313" key="6">
    <source>
        <dbReference type="Proteomes" id="UP000184001"/>
    </source>
</evidence>
<dbReference type="PANTHER" id="PTHR30035:SF3">
    <property type="entry name" value="INTERMEMBRANE PHOSPHOLIPID TRANSPORT SYSTEM LIPOPROTEIN MLAA"/>
    <property type="match status" value="1"/>
</dbReference>
<evidence type="ECO:0000256" key="3">
    <source>
        <dbReference type="SAM" id="SignalP"/>
    </source>
</evidence>
<evidence type="ECO:0000313" key="4">
    <source>
        <dbReference type="EMBL" id="MEZ6854914.1"/>
    </source>
</evidence>
<dbReference type="PRINTS" id="PR01805">
    <property type="entry name" value="VACJLIPOPROT"/>
</dbReference>
<keyword evidence="7" id="KW-1185">Reference proteome</keyword>
<feature type="chain" id="PRO_5034519294" evidence="3">
    <location>
        <begin position="22"/>
        <end position="285"/>
    </location>
</feature>
<dbReference type="RefSeq" id="WP_020001183.1">
    <property type="nucleotide sequence ID" value="NZ_CP192219.1"/>
</dbReference>
<sequence>MRNCFWLILALLIVNTQPAYADGEIPLAMSNDTFLSPPVTSLLYSSSTLVADNDDPFSDEPEFFDDSSDYFDDSEYDEENSAVAVTDPLEGWNRMWFSINDWLYIDVGKPAHAAYRIVVPTFARETLDNVVINWFGMPRRFINAILQAKFALAGIEFSRFVVNTAFGFGGMIDIAKDLKPVIPHTGEKEDLGQTFGTWGIPAGPYLVLPFFGASNFRDTAGLVGGAFLPPSLDPVYLNYALFAGAQFNTLDKRITVYEDIVGTAIEPYIALRNAYSQLRTAQIEN</sequence>
<dbReference type="Proteomes" id="UP000184001">
    <property type="component" value="Unassembled WGS sequence"/>
</dbReference>
<evidence type="ECO:0000313" key="5">
    <source>
        <dbReference type="EMBL" id="SHI46947.1"/>
    </source>
</evidence>
<dbReference type="InterPro" id="IPR007428">
    <property type="entry name" value="MlaA"/>
</dbReference>
<comment type="caution">
    <text evidence="5">The sequence shown here is derived from an EMBL/GenBank/DDBJ whole genome shotgun (WGS) entry which is preliminary data.</text>
</comment>
<reference evidence="4 7" key="2">
    <citation type="submission" date="2024-07" db="EMBL/GenBank/DDBJ databases">
        <title>Active virus-host system and metabolic interactions in a Lokiarchaeon culture.</title>
        <authorList>
            <person name="Ponce Toledo R.I."/>
            <person name="Rodrigues Oliveira T."/>
            <person name="Schleper C."/>
        </authorList>
    </citation>
    <scope>NUCLEOTIDE SEQUENCE [LARGE SCALE GENOMIC DNA]</scope>
    <source>
        <strain evidence="4 7">B35</strain>
    </source>
</reference>
<evidence type="ECO:0000313" key="7">
    <source>
        <dbReference type="Proteomes" id="UP001568358"/>
    </source>
</evidence>
<accession>A0A8G2F9P9</accession>
<dbReference type="Proteomes" id="UP001568358">
    <property type="component" value="Unassembled WGS sequence"/>
</dbReference>
<keyword evidence="5" id="KW-0449">Lipoprotein</keyword>
<evidence type="ECO:0000256" key="2">
    <source>
        <dbReference type="ARBA" id="ARBA00022729"/>
    </source>
</evidence>
<gene>
    <name evidence="4" type="ORF">AB2Z07_15520</name>
    <name evidence="5" type="ORF">SAMN05660830_00042</name>
</gene>
<proteinExistence type="inferred from homology"/>
<evidence type="ECO:0000256" key="1">
    <source>
        <dbReference type="ARBA" id="ARBA00010634"/>
    </source>
</evidence>
<dbReference type="EMBL" id="JBFSOO010000016">
    <property type="protein sequence ID" value="MEZ6854914.1"/>
    <property type="molecule type" value="Genomic_DNA"/>
</dbReference>
<comment type="similarity">
    <text evidence="1">Belongs to the MlaA family.</text>
</comment>
<feature type="signal peptide" evidence="3">
    <location>
        <begin position="1"/>
        <end position="21"/>
    </location>
</feature>
<dbReference type="Pfam" id="PF04333">
    <property type="entry name" value="MlaA"/>
    <property type="match status" value="1"/>
</dbReference>
<dbReference type="GO" id="GO:0120010">
    <property type="term" value="P:intermembrane phospholipid transfer"/>
    <property type="evidence" value="ECO:0007669"/>
    <property type="project" value="TreeGrafter"/>
</dbReference>
<dbReference type="GO" id="GO:0016020">
    <property type="term" value="C:membrane"/>
    <property type="evidence" value="ECO:0007669"/>
    <property type="project" value="InterPro"/>
</dbReference>
<protein>
    <submittedName>
        <fullName evidence="5">Phospholipid-binding lipoprotein MlaA</fullName>
    </submittedName>
    <submittedName>
        <fullName evidence="4">VacJ family lipoprotein</fullName>
    </submittedName>
</protein>
<reference evidence="5 6" key="1">
    <citation type="submission" date="2016-11" db="EMBL/GenBank/DDBJ databases">
        <authorList>
            <person name="Varghese N."/>
            <person name="Submissions S."/>
        </authorList>
    </citation>
    <scope>NUCLEOTIDE SEQUENCE [LARGE SCALE GENOMIC DNA]</scope>
    <source>
        <strain evidence="5 6">DSM 17919</strain>
    </source>
</reference>
<name>A0A8G2F9P9_9BACT</name>
<dbReference type="AlphaFoldDB" id="A0A8G2F9P9"/>